<dbReference type="InterPro" id="IPR029787">
    <property type="entry name" value="Nucleotide_cyclase"/>
</dbReference>
<comment type="caution">
    <text evidence="3">The sequence shown here is derived from an EMBL/GenBank/DDBJ whole genome shotgun (WGS) entry which is preliminary data.</text>
</comment>
<dbReference type="InterPro" id="IPR000160">
    <property type="entry name" value="GGDEF_dom"/>
</dbReference>
<dbReference type="InterPro" id="IPR052155">
    <property type="entry name" value="Biofilm_reg_signaling"/>
</dbReference>
<gene>
    <name evidence="3" type="ORF">DT603_03390</name>
</gene>
<evidence type="ECO:0000313" key="4">
    <source>
        <dbReference type="Proteomes" id="UP001429354"/>
    </source>
</evidence>
<feature type="domain" description="PAS" evidence="1">
    <location>
        <begin position="4"/>
        <end position="74"/>
    </location>
</feature>
<sequence>MTATLPPLTEVLDLLPDAVCMVDADGRFVFVSASFERIFGYTPQEVLGLLAFDLVHPDDRAATVESAQRVMDGTLQRHFRNRYIHKDGHSVDIQWSAQWLPEYGVRIASAREVSELRRAELELEHLAGHDPLTGLPNRHRLQREMKFAISHAARTGEGLAVVYLDLDGFKAANDRAGHEVGDRLLREVAQRLQHGLRQGDLVARVGGDEFVALLRGCRDAEAARVVADGLRARLGPPCALPEGLFQLDASVGIACFPADGTDPDTLLAHADRAMYAAKRLRLALPSG</sequence>
<dbReference type="InterPro" id="IPR035965">
    <property type="entry name" value="PAS-like_dom_sf"/>
</dbReference>
<dbReference type="CDD" id="cd00130">
    <property type="entry name" value="PAS"/>
    <property type="match status" value="1"/>
</dbReference>
<dbReference type="PROSITE" id="PS50112">
    <property type="entry name" value="PAS"/>
    <property type="match status" value="1"/>
</dbReference>
<dbReference type="InterPro" id="IPR000014">
    <property type="entry name" value="PAS"/>
</dbReference>
<dbReference type="RefSeq" id="WP_162348453.1">
    <property type="nucleotide sequence ID" value="NZ_QOVG01000002.1"/>
</dbReference>
<dbReference type="SMART" id="SM00091">
    <property type="entry name" value="PAS"/>
    <property type="match status" value="1"/>
</dbReference>
<name>A0ABX0A8R5_9GAMM</name>
<dbReference type="NCBIfam" id="TIGR00229">
    <property type="entry name" value="sensory_box"/>
    <property type="match status" value="1"/>
</dbReference>
<proteinExistence type="predicted"/>
<dbReference type="InterPro" id="IPR043128">
    <property type="entry name" value="Rev_trsase/Diguanyl_cyclase"/>
</dbReference>
<dbReference type="PROSITE" id="PS50887">
    <property type="entry name" value="GGDEF"/>
    <property type="match status" value="1"/>
</dbReference>
<evidence type="ECO:0000259" key="2">
    <source>
        <dbReference type="PROSITE" id="PS50887"/>
    </source>
</evidence>
<dbReference type="Gene3D" id="3.30.450.20">
    <property type="entry name" value="PAS domain"/>
    <property type="match status" value="1"/>
</dbReference>
<dbReference type="InterPro" id="IPR013767">
    <property type="entry name" value="PAS_fold"/>
</dbReference>
<organism evidence="3 4">
    <name type="scientific">Pseudoxanthomonas gei</name>
    <dbReference type="NCBI Taxonomy" id="1383030"/>
    <lineage>
        <taxon>Bacteria</taxon>
        <taxon>Pseudomonadati</taxon>
        <taxon>Pseudomonadota</taxon>
        <taxon>Gammaproteobacteria</taxon>
        <taxon>Lysobacterales</taxon>
        <taxon>Lysobacteraceae</taxon>
        <taxon>Pseudoxanthomonas</taxon>
    </lineage>
</organism>
<evidence type="ECO:0000259" key="1">
    <source>
        <dbReference type="PROSITE" id="PS50112"/>
    </source>
</evidence>
<dbReference type="Pfam" id="PF00989">
    <property type="entry name" value="PAS"/>
    <property type="match status" value="1"/>
</dbReference>
<dbReference type="NCBIfam" id="TIGR00254">
    <property type="entry name" value="GGDEF"/>
    <property type="match status" value="1"/>
</dbReference>
<protein>
    <submittedName>
        <fullName evidence="3">Diguanylate cyclase</fullName>
    </submittedName>
</protein>
<dbReference type="EMBL" id="QOVG01000002">
    <property type="protein sequence ID" value="NDK37881.1"/>
    <property type="molecule type" value="Genomic_DNA"/>
</dbReference>
<feature type="domain" description="GGDEF" evidence="2">
    <location>
        <begin position="157"/>
        <end position="287"/>
    </location>
</feature>
<evidence type="ECO:0000313" key="3">
    <source>
        <dbReference type="EMBL" id="NDK37881.1"/>
    </source>
</evidence>
<dbReference type="PANTHER" id="PTHR44757:SF2">
    <property type="entry name" value="BIOFILM ARCHITECTURE MAINTENANCE PROTEIN MBAA"/>
    <property type="match status" value="1"/>
</dbReference>
<dbReference type="SUPFAM" id="SSF55785">
    <property type="entry name" value="PYP-like sensor domain (PAS domain)"/>
    <property type="match status" value="1"/>
</dbReference>
<accession>A0ABX0A8R5</accession>
<dbReference type="CDD" id="cd01949">
    <property type="entry name" value="GGDEF"/>
    <property type="match status" value="1"/>
</dbReference>
<dbReference type="SMART" id="SM00267">
    <property type="entry name" value="GGDEF"/>
    <property type="match status" value="1"/>
</dbReference>
<dbReference type="SUPFAM" id="SSF55073">
    <property type="entry name" value="Nucleotide cyclase"/>
    <property type="match status" value="1"/>
</dbReference>
<dbReference type="Pfam" id="PF00990">
    <property type="entry name" value="GGDEF"/>
    <property type="match status" value="1"/>
</dbReference>
<dbReference type="Proteomes" id="UP001429354">
    <property type="component" value="Unassembled WGS sequence"/>
</dbReference>
<keyword evidence="4" id="KW-1185">Reference proteome</keyword>
<reference evidence="3 4" key="1">
    <citation type="submission" date="2018-07" db="EMBL/GenBank/DDBJ databases">
        <title>Whole genome Sequencing of Pseudoxanthomonas gei KCTC 32298 (T).</title>
        <authorList>
            <person name="Kumar S."/>
            <person name="Bansal K."/>
            <person name="Kaur A."/>
            <person name="Patil P."/>
            <person name="Sharma S."/>
            <person name="Patil P.B."/>
        </authorList>
    </citation>
    <scope>NUCLEOTIDE SEQUENCE [LARGE SCALE GENOMIC DNA]</scope>
    <source>
        <strain evidence="3 4">KCTC 32298</strain>
    </source>
</reference>
<dbReference type="PANTHER" id="PTHR44757">
    <property type="entry name" value="DIGUANYLATE CYCLASE DGCP"/>
    <property type="match status" value="1"/>
</dbReference>
<dbReference type="Gene3D" id="3.30.70.270">
    <property type="match status" value="1"/>
</dbReference>